<gene>
    <name evidence="3" type="ORF">PBV87_03155</name>
</gene>
<evidence type="ECO:0000259" key="1">
    <source>
        <dbReference type="Pfam" id="PF02036"/>
    </source>
</evidence>
<evidence type="ECO:0000259" key="2">
    <source>
        <dbReference type="Pfam" id="PF03358"/>
    </source>
</evidence>
<comment type="caution">
    <text evidence="3">The sequence shown here is derived from an EMBL/GenBank/DDBJ whole genome shotgun (WGS) entry which is preliminary data.</text>
</comment>
<protein>
    <submittedName>
        <fullName evidence="3">SCP2 sterol-binding domain-containing protein</fullName>
    </submittedName>
</protein>
<reference evidence="3" key="1">
    <citation type="journal article" date="2023" name="Int. J. Syst. Evol. Microbiol.">
        <title>&lt;i&gt;Holtiella tumoricola&lt;/i&gt; gen. nov. sp. nov., isolated from a human clinical sample.</title>
        <authorList>
            <person name="Allen-Vercoe E."/>
            <person name="Daigneault M.C."/>
            <person name="Vancuren S.J."/>
            <person name="Cochrane K."/>
            <person name="O'Neal L.L."/>
            <person name="Sankaranarayanan K."/>
            <person name="Lawson P.A."/>
        </authorList>
    </citation>
    <scope>NUCLEOTIDE SEQUENCE</scope>
    <source>
        <strain evidence="3">CC70A</strain>
    </source>
</reference>
<evidence type="ECO:0000313" key="3">
    <source>
        <dbReference type="EMBL" id="MDA3730504.1"/>
    </source>
</evidence>
<organism evidence="3 4">
    <name type="scientific">Holtiella tumoricola</name>
    <dbReference type="NCBI Taxonomy" id="3018743"/>
    <lineage>
        <taxon>Bacteria</taxon>
        <taxon>Bacillati</taxon>
        <taxon>Bacillota</taxon>
        <taxon>Clostridia</taxon>
        <taxon>Lachnospirales</taxon>
        <taxon>Cellulosilyticaceae</taxon>
        <taxon>Holtiella</taxon>
    </lineage>
</organism>
<sequence length="365" mass="41794">MKIVLLLANCTSLILQQIRQITKNVFDELEVNIEVIELERLQYYQGEKSWQFENIAKSIKESKGVVAISHVHIAGMHSSMQNFFEHLVEWEEVIADKPLFAITYSGFMGEKQAANKMIEAWELLGGIDGGNIALNRCTVIEDVQPSIEKSIEAFYRIMRQGRAYIMSSERQCYLSLKGSKVQPEAKKGIPTPDTQIDTKLLVEPVSEQGHKEDKSYFDLSTKEQNIQELTQLLKTQMQRNDEEFVHMSQATYNYPRKNADTSSKVKLHHIPHYFIGQHNRDINMVIQYLMTDSADKGVIIIRDGDCTYQEGIIESPTIEITMSQEILSQILSKQVTYQKAFMIGKLKVRGNFAVLSKLDQVFKAM</sequence>
<dbReference type="EMBL" id="JAQIFT010000014">
    <property type="protein sequence ID" value="MDA3730504.1"/>
    <property type="molecule type" value="Genomic_DNA"/>
</dbReference>
<name>A0AA42IZM6_9FIRM</name>
<dbReference type="InterPro" id="IPR005025">
    <property type="entry name" value="FMN_Rdtase-like_dom"/>
</dbReference>
<dbReference type="InterPro" id="IPR003033">
    <property type="entry name" value="SCP2_sterol-bd_dom"/>
</dbReference>
<dbReference type="InterPro" id="IPR036527">
    <property type="entry name" value="SCP2_sterol-bd_dom_sf"/>
</dbReference>
<dbReference type="SUPFAM" id="SSF55718">
    <property type="entry name" value="SCP-like"/>
    <property type="match status" value="1"/>
</dbReference>
<dbReference type="Gene3D" id="3.40.50.360">
    <property type="match status" value="1"/>
</dbReference>
<dbReference type="Gene3D" id="3.30.1050.10">
    <property type="entry name" value="SCP2 sterol-binding domain"/>
    <property type="match status" value="1"/>
</dbReference>
<dbReference type="Proteomes" id="UP001169242">
    <property type="component" value="Unassembled WGS sequence"/>
</dbReference>
<dbReference type="AlphaFoldDB" id="A0AA42IZM6"/>
<dbReference type="Pfam" id="PF02036">
    <property type="entry name" value="SCP2"/>
    <property type="match status" value="1"/>
</dbReference>
<keyword evidence="4" id="KW-1185">Reference proteome</keyword>
<proteinExistence type="predicted"/>
<dbReference type="InterPro" id="IPR029039">
    <property type="entry name" value="Flavoprotein-like_sf"/>
</dbReference>
<feature type="domain" description="SCP2" evidence="1">
    <location>
        <begin position="283"/>
        <end position="363"/>
    </location>
</feature>
<dbReference type="SUPFAM" id="SSF52218">
    <property type="entry name" value="Flavoproteins"/>
    <property type="match status" value="1"/>
</dbReference>
<accession>A0AA42IZM6</accession>
<dbReference type="RefSeq" id="WP_271011122.1">
    <property type="nucleotide sequence ID" value="NZ_JAQIFT010000014.1"/>
</dbReference>
<dbReference type="Pfam" id="PF03358">
    <property type="entry name" value="FMN_red"/>
    <property type="match status" value="1"/>
</dbReference>
<feature type="domain" description="NADPH-dependent FMN reductase-like" evidence="2">
    <location>
        <begin position="1"/>
        <end position="128"/>
    </location>
</feature>
<evidence type="ECO:0000313" key="4">
    <source>
        <dbReference type="Proteomes" id="UP001169242"/>
    </source>
</evidence>
<dbReference type="GO" id="GO:0016491">
    <property type="term" value="F:oxidoreductase activity"/>
    <property type="evidence" value="ECO:0007669"/>
    <property type="project" value="InterPro"/>
</dbReference>